<dbReference type="KEGG" id="bbis:105000991"/>
<dbReference type="RefSeq" id="XP_010855413.1">
    <property type="nucleotide sequence ID" value="XM_010857111.1"/>
</dbReference>
<evidence type="ECO:0000256" key="1">
    <source>
        <dbReference type="SAM" id="MobiDB-lite"/>
    </source>
</evidence>
<gene>
    <name evidence="3" type="primary">LOC105000991</name>
</gene>
<protein>
    <submittedName>
        <fullName evidence="3">Uncharacterized protein DKFZp434B061-like</fullName>
    </submittedName>
</protein>
<evidence type="ECO:0000313" key="3">
    <source>
        <dbReference type="RefSeq" id="XP_010855413.1"/>
    </source>
</evidence>
<feature type="region of interest" description="Disordered" evidence="1">
    <location>
        <begin position="210"/>
        <end position="232"/>
    </location>
</feature>
<accession>A0A6P3IMA8</accession>
<feature type="region of interest" description="Disordered" evidence="1">
    <location>
        <begin position="1"/>
        <end position="122"/>
    </location>
</feature>
<sequence length="247" mass="25507">MPRPAEPEETRGEHLCDSPPPTRGPGTQHLCGSPPAPHQRAQVESCPLPLSPSPPGTTSLGQLATTRLGARRTSPQPQGHLSAQALHMAPKAQPLASSPMWPPEVSPSGTRAVPTKEPLSAHPGPGLCCFSTGTPPESSSVDRTAREQRSPCSHKETGRVTRVTGGSPRGHTGAAAQARPPAQVQLVGTGEGTSTLGEGRAHAWTRVHGPRCPLHGPSGETRSPGPTVKGQAGSRVLDLGMFVSTVS</sequence>
<name>A0A6P3IMA8_BISBB</name>
<dbReference type="AlphaFoldDB" id="A0A6P3IMA8"/>
<dbReference type="GeneID" id="105000991"/>
<organism evidence="2 3">
    <name type="scientific">Bison bison bison</name>
    <name type="common">North American plains bison</name>
    <dbReference type="NCBI Taxonomy" id="43346"/>
    <lineage>
        <taxon>Eukaryota</taxon>
        <taxon>Metazoa</taxon>
        <taxon>Chordata</taxon>
        <taxon>Craniata</taxon>
        <taxon>Vertebrata</taxon>
        <taxon>Euteleostomi</taxon>
        <taxon>Mammalia</taxon>
        <taxon>Eutheria</taxon>
        <taxon>Laurasiatheria</taxon>
        <taxon>Artiodactyla</taxon>
        <taxon>Ruminantia</taxon>
        <taxon>Pecora</taxon>
        <taxon>Bovidae</taxon>
        <taxon>Bovinae</taxon>
        <taxon>Bison</taxon>
    </lineage>
</organism>
<evidence type="ECO:0000313" key="2">
    <source>
        <dbReference type="Proteomes" id="UP000515208"/>
    </source>
</evidence>
<reference evidence="3" key="1">
    <citation type="submission" date="2025-08" db="UniProtKB">
        <authorList>
            <consortium name="RefSeq"/>
        </authorList>
    </citation>
    <scope>IDENTIFICATION</scope>
    <source>
        <tissue evidence="3">Blood</tissue>
    </source>
</reference>
<proteinExistence type="predicted"/>
<keyword evidence="2" id="KW-1185">Reference proteome</keyword>
<feature type="region of interest" description="Disordered" evidence="1">
    <location>
        <begin position="134"/>
        <end position="182"/>
    </location>
</feature>
<feature type="compositionally biased region" description="Basic and acidic residues" evidence="1">
    <location>
        <begin position="143"/>
        <end position="159"/>
    </location>
</feature>
<dbReference type="Proteomes" id="UP000515208">
    <property type="component" value="Unplaced"/>
</dbReference>
<feature type="compositionally biased region" description="Basic and acidic residues" evidence="1">
    <location>
        <begin position="1"/>
        <end position="16"/>
    </location>
</feature>